<dbReference type="Pfam" id="PF00583">
    <property type="entry name" value="Acetyltransf_1"/>
    <property type="match status" value="1"/>
</dbReference>
<keyword evidence="2" id="KW-0808">Transferase</keyword>
<dbReference type="GO" id="GO:0016747">
    <property type="term" value="F:acyltransferase activity, transferring groups other than amino-acyl groups"/>
    <property type="evidence" value="ECO:0007669"/>
    <property type="project" value="InterPro"/>
</dbReference>
<evidence type="ECO:0000313" key="3">
    <source>
        <dbReference type="Proteomes" id="UP000228621"/>
    </source>
</evidence>
<protein>
    <submittedName>
        <fullName evidence="2">GNAT family N-acetyltransferase</fullName>
    </submittedName>
</protein>
<reference evidence="3" key="1">
    <citation type="journal article" date="2019" name="Genome Announc.">
        <title>Draft Genome Sequence of Pseudoalteromonas piscicida Strain 36Y ROTHPW, an Hypersaline Seawater Isolate from the South Coast of Sonora, Mexico.</title>
        <authorList>
            <person name="Sanchez-Diaz R."/>
            <person name="Molina-Garza Z.J."/>
            <person name="Cruz-Suarez L.E."/>
            <person name="Selvin J."/>
            <person name="Kiran G.S."/>
            <person name="Ibarra-Gamez J.C."/>
            <person name="Gomez-Gil B."/>
            <person name="Galaviz-Silva L."/>
        </authorList>
    </citation>
    <scope>NUCLEOTIDE SEQUENCE [LARGE SCALE GENOMIC DNA]</scope>
    <source>
        <strain evidence="3">36Y_RITHPW</strain>
    </source>
</reference>
<dbReference type="InterPro" id="IPR000182">
    <property type="entry name" value="GNAT_dom"/>
</dbReference>
<name>A0A2A5JTT9_PSEO7</name>
<keyword evidence="3" id="KW-1185">Reference proteome</keyword>
<dbReference type="PANTHER" id="PTHR43233">
    <property type="entry name" value="FAMILY N-ACETYLTRANSFERASE, PUTATIVE (AFU_ORTHOLOGUE AFUA_6G03350)-RELATED"/>
    <property type="match status" value="1"/>
</dbReference>
<dbReference type="RefSeq" id="WP_099641073.1">
    <property type="nucleotide sequence ID" value="NZ_NKHF01000024.1"/>
</dbReference>
<dbReference type="SUPFAM" id="SSF55729">
    <property type="entry name" value="Acyl-CoA N-acyltransferases (Nat)"/>
    <property type="match status" value="1"/>
</dbReference>
<dbReference type="PROSITE" id="PS51186">
    <property type="entry name" value="GNAT"/>
    <property type="match status" value="1"/>
</dbReference>
<dbReference type="OrthoDB" id="3216107at2"/>
<gene>
    <name evidence="2" type="ORF">CEX98_05295</name>
</gene>
<dbReference type="PANTHER" id="PTHR43233:SF1">
    <property type="entry name" value="FAMILY N-ACETYLTRANSFERASE, PUTATIVE (AFU_ORTHOLOGUE AFUA_6G03350)-RELATED"/>
    <property type="match status" value="1"/>
</dbReference>
<proteinExistence type="predicted"/>
<organism evidence="2 3">
    <name type="scientific">Pseudoalteromonas piscicida</name>
    <dbReference type="NCBI Taxonomy" id="43662"/>
    <lineage>
        <taxon>Bacteria</taxon>
        <taxon>Pseudomonadati</taxon>
        <taxon>Pseudomonadota</taxon>
        <taxon>Gammaproteobacteria</taxon>
        <taxon>Alteromonadales</taxon>
        <taxon>Pseudoalteromonadaceae</taxon>
        <taxon>Pseudoalteromonas</taxon>
    </lineage>
</organism>
<dbReference type="InterPro" id="IPR053144">
    <property type="entry name" value="Acetyltransferase_Butenolide"/>
</dbReference>
<dbReference type="CDD" id="cd04301">
    <property type="entry name" value="NAT_SF"/>
    <property type="match status" value="1"/>
</dbReference>
<dbReference type="Gene3D" id="3.40.630.30">
    <property type="match status" value="1"/>
</dbReference>
<dbReference type="AlphaFoldDB" id="A0A2A5JTT9"/>
<accession>A0A2A5JTT9</accession>
<sequence>MITTDTHHIIRHLDTIHNLLSNTYWAKQIPKALLEKAIKNSLSFMYLDEKGEFQGFCRVITDFTTFAYLADVIVDENARGKGIGKAIVQAVVEHPQLQGLRRFMLATLDAHTLYEKFGFSAVSDPSILMQICHPSIYSDLQD</sequence>
<dbReference type="Proteomes" id="UP000228621">
    <property type="component" value="Unassembled WGS sequence"/>
</dbReference>
<feature type="domain" description="N-acetyltransferase" evidence="1">
    <location>
        <begin position="1"/>
        <end position="142"/>
    </location>
</feature>
<dbReference type="InterPro" id="IPR016181">
    <property type="entry name" value="Acyl_CoA_acyltransferase"/>
</dbReference>
<evidence type="ECO:0000313" key="2">
    <source>
        <dbReference type="EMBL" id="PCK32810.1"/>
    </source>
</evidence>
<dbReference type="EMBL" id="NKHF01000024">
    <property type="protein sequence ID" value="PCK32810.1"/>
    <property type="molecule type" value="Genomic_DNA"/>
</dbReference>
<evidence type="ECO:0000259" key="1">
    <source>
        <dbReference type="PROSITE" id="PS51186"/>
    </source>
</evidence>
<comment type="caution">
    <text evidence="2">The sequence shown here is derived from an EMBL/GenBank/DDBJ whole genome shotgun (WGS) entry which is preliminary data.</text>
</comment>